<accession>A0AAV9U0W1</accession>
<comment type="caution">
    <text evidence="9">The sequence shown here is derived from an EMBL/GenBank/DDBJ whole genome shotgun (WGS) entry which is preliminary data.</text>
</comment>
<dbReference type="PRINTS" id="PR01162">
    <property type="entry name" value="ALPHATUBULIN"/>
</dbReference>
<evidence type="ECO:0000259" key="8">
    <source>
        <dbReference type="SMART" id="SM00864"/>
    </source>
</evidence>
<dbReference type="GO" id="GO:0016787">
    <property type="term" value="F:hydrolase activity"/>
    <property type="evidence" value="ECO:0007669"/>
    <property type="project" value="UniProtKB-KW"/>
</dbReference>
<evidence type="ECO:0000256" key="2">
    <source>
        <dbReference type="ARBA" id="ARBA00022701"/>
    </source>
</evidence>
<evidence type="ECO:0000313" key="10">
    <source>
        <dbReference type="Proteomes" id="UP001375240"/>
    </source>
</evidence>
<comment type="subunit">
    <text evidence="7">Dimer of alpha and beta chains. A typical microtubule is a hollow water-filled tube with an outer diameter of 25 nm and an inner diameter of 15 nM. Alpha-beta heterodimers associate head-to-tail to form protofilaments running lengthwise along the microtubule wall with the beta-tubulin subunit facing the microtubule plus end conferring a structural polarity. Microtubules usually have 13 protofilaments but different protofilament numbers can be found in some organisms and specialized cells.</text>
</comment>
<dbReference type="Pfam" id="PF00091">
    <property type="entry name" value="Tubulin"/>
    <property type="match status" value="1"/>
</dbReference>
<dbReference type="GO" id="GO:0005874">
    <property type="term" value="C:microtubule"/>
    <property type="evidence" value="ECO:0007669"/>
    <property type="project" value="UniProtKB-KW"/>
</dbReference>
<dbReference type="InterPro" id="IPR002452">
    <property type="entry name" value="Alpha_tubulin"/>
</dbReference>
<feature type="domain" description="Tubulin/FtsZ GTPase" evidence="8">
    <location>
        <begin position="51"/>
        <end position="200"/>
    </location>
</feature>
<organism evidence="9 10">
    <name type="scientific">Orbilia brochopaga</name>
    <dbReference type="NCBI Taxonomy" id="3140254"/>
    <lineage>
        <taxon>Eukaryota</taxon>
        <taxon>Fungi</taxon>
        <taxon>Dikarya</taxon>
        <taxon>Ascomycota</taxon>
        <taxon>Pezizomycotina</taxon>
        <taxon>Orbiliomycetes</taxon>
        <taxon>Orbiliales</taxon>
        <taxon>Orbiliaceae</taxon>
        <taxon>Orbilia</taxon>
    </lineage>
</organism>
<evidence type="ECO:0000256" key="1">
    <source>
        <dbReference type="ARBA" id="ARBA00009636"/>
    </source>
</evidence>
<comment type="similarity">
    <text evidence="1 7">Belongs to the tubulin family.</text>
</comment>
<dbReference type="GO" id="GO:0005525">
    <property type="term" value="F:GTP binding"/>
    <property type="evidence" value="ECO:0007669"/>
    <property type="project" value="UniProtKB-UniRule"/>
</dbReference>
<dbReference type="SMART" id="SM00864">
    <property type="entry name" value="Tubulin"/>
    <property type="match status" value="1"/>
</dbReference>
<dbReference type="PRINTS" id="PR01161">
    <property type="entry name" value="TUBULIN"/>
</dbReference>
<dbReference type="InterPro" id="IPR000217">
    <property type="entry name" value="Tubulin"/>
</dbReference>
<dbReference type="SUPFAM" id="SSF52490">
    <property type="entry name" value="Tubulin nucleotide-binding domain-like"/>
    <property type="match status" value="1"/>
</dbReference>
<comment type="function">
    <text evidence="7">Tubulin is the major constituent of microtubules, a cylinder consisting of laterally associated linear protofilaments composed of alpha- and beta-tubulin heterodimers. Microtubules grow by the addition of GTP-tubulin dimers to the microtubule end, where a stabilizing cap forms. Below the cap, tubulin dimers are in GDP-bound state, owing to GTPase activity of alpha-tubulin.</text>
</comment>
<evidence type="ECO:0000256" key="3">
    <source>
        <dbReference type="ARBA" id="ARBA00022741"/>
    </source>
</evidence>
<evidence type="ECO:0000256" key="4">
    <source>
        <dbReference type="ARBA" id="ARBA00022801"/>
    </source>
</evidence>
<keyword evidence="4" id="KW-0378">Hydrolase</keyword>
<dbReference type="GO" id="GO:0005200">
    <property type="term" value="F:structural constituent of cytoskeleton"/>
    <property type="evidence" value="ECO:0007669"/>
    <property type="project" value="InterPro"/>
</dbReference>
<proteinExistence type="inferred from homology"/>
<keyword evidence="10" id="KW-1185">Reference proteome</keyword>
<name>A0AAV9U0W1_9PEZI</name>
<evidence type="ECO:0000256" key="6">
    <source>
        <dbReference type="ARBA" id="ARBA00049117"/>
    </source>
</evidence>
<reference evidence="9 10" key="1">
    <citation type="submission" date="2019-10" db="EMBL/GenBank/DDBJ databases">
        <authorList>
            <person name="Palmer J.M."/>
        </authorList>
    </citation>
    <scope>NUCLEOTIDE SEQUENCE [LARGE SCALE GENOMIC DNA]</scope>
    <source>
        <strain evidence="9 10">TWF696</strain>
    </source>
</reference>
<keyword evidence="3 7" id="KW-0547">Nucleotide-binding</keyword>
<keyword evidence="5 7" id="KW-0342">GTP-binding</keyword>
<gene>
    <name evidence="9" type="ORF">TWF696_002862</name>
</gene>
<dbReference type="Proteomes" id="UP001375240">
    <property type="component" value="Unassembled WGS sequence"/>
</dbReference>
<dbReference type="GO" id="GO:0007017">
    <property type="term" value="P:microtubule-based process"/>
    <property type="evidence" value="ECO:0007669"/>
    <property type="project" value="InterPro"/>
</dbReference>
<dbReference type="PANTHER" id="PTHR11588">
    <property type="entry name" value="TUBULIN"/>
    <property type="match status" value="1"/>
</dbReference>
<dbReference type="EMBL" id="JAVHNQ010000014">
    <property type="protein sequence ID" value="KAK6332840.1"/>
    <property type="molecule type" value="Genomic_DNA"/>
</dbReference>
<sequence>MTPESCHIHIGQAGVRLGHSTWELYSLEQNIGSDGRNNDANPDDPWDLPPSTTLFYERETGKYVPRSIFIDPDPSSIDEIRNGTFKSLFPPEQLLSGNESTSGNFAHGYHGVDKQLINTARDQLRRLAENCSNLQGLFVSHSLGGGTGSGLGALFAEKIAEDFPKKSKFQLAIYPSLQDQDPANTFEPYNAVLSTHRFGNIAK</sequence>
<dbReference type="PROSITE" id="PS00227">
    <property type="entry name" value="TUBULIN"/>
    <property type="match status" value="1"/>
</dbReference>
<dbReference type="Gene3D" id="3.40.50.1440">
    <property type="entry name" value="Tubulin/FtsZ, GTPase domain"/>
    <property type="match status" value="1"/>
</dbReference>
<dbReference type="InterPro" id="IPR036525">
    <property type="entry name" value="Tubulin/FtsZ_GTPase_sf"/>
</dbReference>
<evidence type="ECO:0000313" key="9">
    <source>
        <dbReference type="EMBL" id="KAK6332840.1"/>
    </source>
</evidence>
<keyword evidence="2 7" id="KW-0493">Microtubule</keyword>
<evidence type="ECO:0000256" key="5">
    <source>
        <dbReference type="ARBA" id="ARBA00023134"/>
    </source>
</evidence>
<evidence type="ECO:0000256" key="7">
    <source>
        <dbReference type="RuleBase" id="RU000352"/>
    </source>
</evidence>
<comment type="catalytic activity">
    <reaction evidence="6">
        <text>GTP + H2O = GDP + phosphate + H(+)</text>
        <dbReference type="Rhea" id="RHEA:19669"/>
        <dbReference type="ChEBI" id="CHEBI:15377"/>
        <dbReference type="ChEBI" id="CHEBI:15378"/>
        <dbReference type="ChEBI" id="CHEBI:37565"/>
        <dbReference type="ChEBI" id="CHEBI:43474"/>
        <dbReference type="ChEBI" id="CHEBI:58189"/>
    </reaction>
    <physiologicalReaction direction="left-to-right" evidence="6">
        <dbReference type="Rhea" id="RHEA:19670"/>
    </physiologicalReaction>
</comment>
<protein>
    <recommendedName>
        <fullName evidence="7">Tubulin alpha chain</fullName>
    </recommendedName>
</protein>
<dbReference type="InterPro" id="IPR003008">
    <property type="entry name" value="Tubulin_FtsZ_GTPase"/>
</dbReference>
<dbReference type="AlphaFoldDB" id="A0AAV9U0W1"/>
<dbReference type="InterPro" id="IPR017975">
    <property type="entry name" value="Tubulin_CS"/>
</dbReference>